<name>A0A1X0QA31_9MICR</name>
<dbReference type="AlphaFoldDB" id="A0A1X0QA31"/>
<dbReference type="Gene3D" id="2.30.30.770">
    <property type="match status" value="1"/>
</dbReference>
<evidence type="ECO:0000313" key="3">
    <source>
        <dbReference type="Proteomes" id="UP000192356"/>
    </source>
</evidence>
<evidence type="ECO:0000256" key="1">
    <source>
        <dbReference type="ARBA" id="ARBA00009124"/>
    </source>
</evidence>
<dbReference type="Pfam" id="PF01777">
    <property type="entry name" value="Ribosomal_L27e"/>
    <property type="match status" value="1"/>
</dbReference>
<dbReference type="GO" id="GO:0003735">
    <property type="term" value="F:structural constituent of ribosome"/>
    <property type="evidence" value="ECO:0007669"/>
    <property type="project" value="InterPro"/>
</dbReference>
<gene>
    <name evidence="2" type="primary">RL27</name>
    <name evidence="2" type="ORF">HERIO_1429</name>
</gene>
<dbReference type="PANTHER" id="PTHR10497">
    <property type="entry name" value="60S RIBOSOMAL PROTEIN L27"/>
    <property type="match status" value="1"/>
</dbReference>
<dbReference type="Proteomes" id="UP000192356">
    <property type="component" value="Unassembled WGS sequence"/>
</dbReference>
<evidence type="ECO:0000313" key="2">
    <source>
        <dbReference type="EMBL" id="ORD96659.1"/>
    </source>
</evidence>
<dbReference type="InterPro" id="IPR001141">
    <property type="entry name" value="Ribosomal_eL27"/>
</dbReference>
<protein>
    <submittedName>
        <fullName evidence="2">RL27</fullName>
    </submittedName>
</protein>
<keyword evidence="3" id="KW-1185">Reference proteome</keyword>
<dbReference type="VEuPathDB" id="MicrosporidiaDB:HERIO_1429"/>
<dbReference type="SUPFAM" id="SSF50104">
    <property type="entry name" value="Translation proteins SH3-like domain"/>
    <property type="match status" value="1"/>
</dbReference>
<comment type="similarity">
    <text evidence="1">Belongs to the eukaryotic ribosomal protein eL27 family.</text>
</comment>
<comment type="caution">
    <text evidence="2">The sequence shown here is derived from an EMBL/GenBank/DDBJ whole genome shotgun (WGS) entry which is preliminary data.</text>
</comment>
<accession>A0A1X0QA31</accession>
<sequence length="131" mass="14917">MLFKQNMIVVINKGRHASRKAVILKVTEDRLLLGGISKIPTKVEDHMSAAEKRKAVKLLTFIKNMNISHVTPTRYVSELDFSKIPVDEVVNNVVSRTNAKEIMTKVFEDSFNNEKEKPVNKFLFSTLVISK</sequence>
<dbReference type="InterPro" id="IPR038655">
    <property type="entry name" value="Ribosomal_eL27_sf"/>
</dbReference>
<dbReference type="GO" id="GO:0005840">
    <property type="term" value="C:ribosome"/>
    <property type="evidence" value="ECO:0007669"/>
    <property type="project" value="InterPro"/>
</dbReference>
<dbReference type="InterPro" id="IPR008991">
    <property type="entry name" value="Translation_prot_SH3-like_sf"/>
</dbReference>
<dbReference type="VEuPathDB" id="MicrosporidiaDB:A0H76_342"/>
<reference evidence="2 3" key="1">
    <citation type="journal article" date="2017" name="Environ. Microbiol.">
        <title>Decay of the glycolytic pathway and adaptation to intranuclear parasitism within Enterocytozoonidae microsporidia.</title>
        <authorList>
            <person name="Wiredu Boakye D."/>
            <person name="Jaroenlak P."/>
            <person name="Prachumwat A."/>
            <person name="Williams T.A."/>
            <person name="Bateman K.S."/>
            <person name="Itsathitphaisarn O."/>
            <person name="Sritunyalucksana K."/>
            <person name="Paszkiewicz K.H."/>
            <person name="Moore K.A."/>
            <person name="Stentiford G.D."/>
            <person name="Williams B.A."/>
        </authorList>
    </citation>
    <scope>NUCLEOTIDE SEQUENCE [LARGE SCALE GENOMIC DNA]</scope>
    <source>
        <strain evidence="2 3">GB1</strain>
    </source>
</reference>
<dbReference type="GO" id="GO:0006412">
    <property type="term" value="P:translation"/>
    <property type="evidence" value="ECO:0007669"/>
    <property type="project" value="InterPro"/>
</dbReference>
<dbReference type="EMBL" id="LVKB01000070">
    <property type="protein sequence ID" value="ORD96659.1"/>
    <property type="molecule type" value="Genomic_DNA"/>
</dbReference>
<proteinExistence type="inferred from homology"/>
<dbReference type="OrthoDB" id="2365484at2759"/>
<organism evidence="2 3">
    <name type="scientific">Hepatospora eriocheir</name>
    <dbReference type="NCBI Taxonomy" id="1081669"/>
    <lineage>
        <taxon>Eukaryota</taxon>
        <taxon>Fungi</taxon>
        <taxon>Fungi incertae sedis</taxon>
        <taxon>Microsporidia</taxon>
        <taxon>Hepatosporidae</taxon>
        <taxon>Hepatospora</taxon>
    </lineage>
</organism>